<feature type="transmembrane region" description="Helical" evidence="1">
    <location>
        <begin position="173"/>
        <end position="194"/>
    </location>
</feature>
<proteinExistence type="predicted"/>
<reference evidence="3" key="1">
    <citation type="journal article" date="2019" name="Int. J. Syst. Evol. Microbiol.">
        <title>The Global Catalogue of Microorganisms (GCM) 10K type strain sequencing project: providing services to taxonomists for standard genome sequencing and annotation.</title>
        <authorList>
            <consortium name="The Broad Institute Genomics Platform"/>
            <consortium name="The Broad Institute Genome Sequencing Center for Infectious Disease"/>
            <person name="Wu L."/>
            <person name="Ma J."/>
        </authorList>
    </citation>
    <scope>NUCLEOTIDE SEQUENCE [LARGE SCALE GENOMIC DNA]</scope>
    <source>
        <strain evidence="3">JCM 18959</strain>
    </source>
</reference>
<protein>
    <recommendedName>
        <fullName evidence="4">Lysoplasmalogenase</fullName>
    </recommendedName>
</protein>
<feature type="transmembrane region" description="Helical" evidence="1">
    <location>
        <begin position="94"/>
        <end position="111"/>
    </location>
</feature>
<gene>
    <name evidence="2" type="ORF">GCM10025760_10290</name>
</gene>
<name>A0ABP9LZV2_9MICO</name>
<sequence length="196" mass="20859">MDAVLRQESPDRPLRRRRAGDWWPIVWPTALAVLVASATAYRLADGREVAPVVAASGLVYLAAAATHRRWVAWVAFGVAFALITLDKFAGLDALPWLLALAGVLVIVGPTASRTHPWWALPLQTAAMLVLGAMAVLALRLDPTVGGLLVAAALLGHAAWDAHHYRTGRVVDRALARFCAVLDVLVAILVGAITLTA</sequence>
<organism evidence="2 3">
    <name type="scientific">Microbacterium yannicii</name>
    <dbReference type="NCBI Taxonomy" id="671622"/>
    <lineage>
        <taxon>Bacteria</taxon>
        <taxon>Bacillati</taxon>
        <taxon>Actinomycetota</taxon>
        <taxon>Actinomycetes</taxon>
        <taxon>Micrococcales</taxon>
        <taxon>Microbacteriaceae</taxon>
        <taxon>Microbacterium</taxon>
    </lineage>
</organism>
<accession>A0ABP9LZV2</accession>
<keyword evidence="3" id="KW-1185">Reference proteome</keyword>
<feature type="transmembrane region" description="Helical" evidence="1">
    <location>
        <begin position="118"/>
        <end position="138"/>
    </location>
</feature>
<feature type="transmembrane region" description="Helical" evidence="1">
    <location>
        <begin position="70"/>
        <end position="88"/>
    </location>
</feature>
<keyword evidence="1" id="KW-0472">Membrane</keyword>
<feature type="transmembrane region" description="Helical" evidence="1">
    <location>
        <begin position="21"/>
        <end position="43"/>
    </location>
</feature>
<evidence type="ECO:0000256" key="1">
    <source>
        <dbReference type="SAM" id="Phobius"/>
    </source>
</evidence>
<evidence type="ECO:0000313" key="3">
    <source>
        <dbReference type="Proteomes" id="UP001501407"/>
    </source>
</evidence>
<comment type="caution">
    <text evidence="2">The sequence shown here is derived from an EMBL/GenBank/DDBJ whole genome shotgun (WGS) entry which is preliminary data.</text>
</comment>
<keyword evidence="1" id="KW-1133">Transmembrane helix</keyword>
<dbReference type="EMBL" id="BAABKZ010000001">
    <property type="protein sequence ID" value="GAA5088172.1"/>
    <property type="molecule type" value="Genomic_DNA"/>
</dbReference>
<dbReference type="RefSeq" id="WP_194412858.1">
    <property type="nucleotide sequence ID" value="NZ_BAABKZ010000001.1"/>
</dbReference>
<keyword evidence="1" id="KW-0812">Transmembrane</keyword>
<feature type="transmembrane region" description="Helical" evidence="1">
    <location>
        <begin position="144"/>
        <end position="161"/>
    </location>
</feature>
<dbReference type="Proteomes" id="UP001501407">
    <property type="component" value="Unassembled WGS sequence"/>
</dbReference>
<evidence type="ECO:0008006" key="4">
    <source>
        <dbReference type="Google" id="ProtNLM"/>
    </source>
</evidence>
<evidence type="ECO:0000313" key="2">
    <source>
        <dbReference type="EMBL" id="GAA5088172.1"/>
    </source>
</evidence>
<feature type="transmembrane region" description="Helical" evidence="1">
    <location>
        <begin position="49"/>
        <end position="65"/>
    </location>
</feature>